<gene>
    <name evidence="3" type="ORF">E4O92_00030</name>
</gene>
<dbReference type="OrthoDB" id="8779556at2"/>
<keyword evidence="3" id="KW-0808">Transferase</keyword>
<dbReference type="GO" id="GO:0016757">
    <property type="term" value="F:glycosyltransferase activity"/>
    <property type="evidence" value="ECO:0007669"/>
    <property type="project" value="InterPro"/>
</dbReference>
<keyword evidence="4" id="KW-1185">Reference proteome</keyword>
<proteinExistence type="predicted"/>
<organism evidence="3 4">
    <name type="scientific">Massilia horti</name>
    <dbReference type="NCBI Taxonomy" id="2562153"/>
    <lineage>
        <taxon>Bacteria</taxon>
        <taxon>Pseudomonadati</taxon>
        <taxon>Pseudomonadota</taxon>
        <taxon>Betaproteobacteria</taxon>
        <taxon>Burkholderiales</taxon>
        <taxon>Oxalobacteraceae</taxon>
        <taxon>Telluria group</taxon>
        <taxon>Massilia</taxon>
    </lineage>
</organism>
<protein>
    <submittedName>
        <fullName evidence="3">Glycosyltransferase</fullName>
    </submittedName>
</protein>
<dbReference type="Gene3D" id="3.40.50.2000">
    <property type="entry name" value="Glycogen Phosphorylase B"/>
    <property type="match status" value="2"/>
</dbReference>
<feature type="domain" description="Glycosyltransferase subfamily 4-like N-terminal" evidence="2">
    <location>
        <begin position="11"/>
        <end position="215"/>
    </location>
</feature>
<feature type="domain" description="Glycosyl transferase family 1" evidence="1">
    <location>
        <begin position="245"/>
        <end position="390"/>
    </location>
</feature>
<dbReference type="PANTHER" id="PTHR12526:SF637">
    <property type="entry name" value="GLYCOSYLTRANSFERASE EPSF-RELATED"/>
    <property type="match status" value="1"/>
</dbReference>
<sequence length="417" mass="45974">MSILSISDNAGGASRAAYRLYRALRSKQVSARMMVHVKKTDDWTVSGPSTTFGKARKLLRSKFGAGVMRLQTSPNLNMHSVNLLPSNLAASLNRSDADVVNLHWVAGEMMSIEDLGRLRKPVIWTLHDMWAFCGAEHVTEDGPQARWRTGYRRENRAPDAGGLDLDRYTWLRKQRAWTRAFQIVTPSQWLANCVQSSSLMKDWPVSVIPNVLDLTVFKPLDQAWCRHVLNLPVDGKIVLFGAQGGARDQNKGYDLLVEALTILNQRRMQANLSCMVLGQSEPQHASAVPYPVRWMGQIGDDFTLALLYGAADVVIIPSRRENLPQSGTEAHACGCPVVAFNCTGLPDVVEHGVTGYLAEPYRPEDLARGIAWVLEDRRRAQALGAAARERAERLWSAASVIPAYLDAYAAARAAGGG</sequence>
<evidence type="ECO:0000259" key="2">
    <source>
        <dbReference type="Pfam" id="PF13439"/>
    </source>
</evidence>
<accession>A0A4Y9TBI6</accession>
<reference evidence="3 4" key="1">
    <citation type="submission" date="2019-03" db="EMBL/GenBank/DDBJ databases">
        <title>Draft genome of Massilia hortus sp. nov., a novel bacterial species of the Oxalobacteraceae family.</title>
        <authorList>
            <person name="Peta V."/>
            <person name="Raths R."/>
            <person name="Bucking H."/>
        </authorList>
    </citation>
    <scope>NUCLEOTIDE SEQUENCE [LARGE SCALE GENOMIC DNA]</scope>
    <source>
        <strain evidence="3 4">ONC3</strain>
    </source>
</reference>
<dbReference type="Proteomes" id="UP000297258">
    <property type="component" value="Unassembled WGS sequence"/>
</dbReference>
<dbReference type="AlphaFoldDB" id="A0A4Y9TBI6"/>
<evidence type="ECO:0000259" key="1">
    <source>
        <dbReference type="Pfam" id="PF00534"/>
    </source>
</evidence>
<evidence type="ECO:0000313" key="3">
    <source>
        <dbReference type="EMBL" id="TFW36318.1"/>
    </source>
</evidence>
<dbReference type="Pfam" id="PF13439">
    <property type="entry name" value="Glyco_transf_4"/>
    <property type="match status" value="1"/>
</dbReference>
<comment type="caution">
    <text evidence="3">The sequence shown here is derived from an EMBL/GenBank/DDBJ whole genome shotgun (WGS) entry which is preliminary data.</text>
</comment>
<dbReference type="SUPFAM" id="SSF53756">
    <property type="entry name" value="UDP-Glycosyltransferase/glycogen phosphorylase"/>
    <property type="match status" value="1"/>
</dbReference>
<dbReference type="InterPro" id="IPR001296">
    <property type="entry name" value="Glyco_trans_1"/>
</dbReference>
<evidence type="ECO:0000313" key="4">
    <source>
        <dbReference type="Proteomes" id="UP000297258"/>
    </source>
</evidence>
<dbReference type="InterPro" id="IPR028098">
    <property type="entry name" value="Glyco_trans_4-like_N"/>
</dbReference>
<name>A0A4Y9TBI6_9BURK</name>
<dbReference type="Pfam" id="PF00534">
    <property type="entry name" value="Glycos_transf_1"/>
    <property type="match status" value="1"/>
</dbReference>
<dbReference type="EMBL" id="SPUM01000001">
    <property type="protein sequence ID" value="TFW36318.1"/>
    <property type="molecule type" value="Genomic_DNA"/>
</dbReference>
<dbReference type="PANTHER" id="PTHR12526">
    <property type="entry name" value="GLYCOSYLTRANSFERASE"/>
    <property type="match status" value="1"/>
</dbReference>